<evidence type="ECO:0000313" key="3">
    <source>
        <dbReference type="Proteomes" id="UP000617951"/>
    </source>
</evidence>
<sequence>MYGFWNLLAGYVIVEARGLGMERLLNRATAAGIRMEQVERRSYTVLRMRVSLPGYLRLKKLAEGLCPLQVLRAGGMTRAFLFIRKRWWLAAGCAAVILAMGILSSFCWNIRIEGLETINEYDVYQTILENGGGEFTPKSTIDLEKISLALRMKYPKLSYAHASFDGVELVVRVAEGSLPPQIRSTEPATVYAKKAGVIEKITVLEGQAAVEVGDRVSEGDILIHGSFYMNEVPFLVTARGMVTARVDYLATSRVTYEDETLRPTGRTATERWMRLGGRLTKIDGENPFSVYIKEERVAENLGENMPAHAEIIEITYYEAEKTASEENKEKAIIEAKENAYNLALREIPENLPVEGFRFHVLEEDGAVTVTATLTVLEEIGQTGEIAIQQAPEPEAGAQE</sequence>
<keyword evidence="1" id="KW-0472">Membrane</keyword>
<comment type="caution">
    <text evidence="2">The sequence shown here is derived from an EMBL/GenBank/DDBJ whole genome shotgun (WGS) entry which is preliminary data.</text>
</comment>
<keyword evidence="1" id="KW-0812">Transmembrane</keyword>
<evidence type="ECO:0000313" key="2">
    <source>
        <dbReference type="EMBL" id="MBC8537947.1"/>
    </source>
</evidence>
<gene>
    <name evidence="2" type="ORF">H8693_03225</name>
</gene>
<dbReference type="RefSeq" id="WP_249279765.1">
    <property type="nucleotide sequence ID" value="NZ_JACRSS010000001.1"/>
</dbReference>
<protein>
    <submittedName>
        <fullName evidence="2">Sporulation protein YqfD</fullName>
    </submittedName>
</protein>
<name>A0A926HS03_9FIRM</name>
<reference evidence="2" key="1">
    <citation type="submission" date="2020-08" db="EMBL/GenBank/DDBJ databases">
        <title>Genome public.</title>
        <authorList>
            <person name="Liu C."/>
            <person name="Sun Q."/>
        </authorList>
    </citation>
    <scope>NUCLEOTIDE SEQUENCE</scope>
    <source>
        <strain evidence="2">NSJ-63</strain>
    </source>
</reference>
<evidence type="ECO:0000256" key="1">
    <source>
        <dbReference type="SAM" id="Phobius"/>
    </source>
</evidence>
<dbReference type="InterPro" id="IPR010690">
    <property type="entry name" value="YqfD"/>
</dbReference>
<dbReference type="EMBL" id="JACRSS010000001">
    <property type="protein sequence ID" value="MBC8537947.1"/>
    <property type="molecule type" value="Genomic_DNA"/>
</dbReference>
<dbReference type="Pfam" id="PF06898">
    <property type="entry name" value="YqfD"/>
    <property type="match status" value="1"/>
</dbReference>
<dbReference type="Proteomes" id="UP000617951">
    <property type="component" value="Unassembled WGS sequence"/>
</dbReference>
<accession>A0A926HS03</accession>
<keyword evidence="3" id="KW-1185">Reference proteome</keyword>
<organism evidence="2 3">
    <name type="scientific">Guopingia tenuis</name>
    <dbReference type="NCBI Taxonomy" id="2763656"/>
    <lineage>
        <taxon>Bacteria</taxon>
        <taxon>Bacillati</taxon>
        <taxon>Bacillota</taxon>
        <taxon>Clostridia</taxon>
        <taxon>Christensenellales</taxon>
        <taxon>Christensenellaceae</taxon>
        <taxon>Guopingia</taxon>
    </lineage>
</organism>
<feature type="transmembrane region" description="Helical" evidence="1">
    <location>
        <begin position="87"/>
        <end position="106"/>
    </location>
</feature>
<keyword evidence="1" id="KW-1133">Transmembrane helix</keyword>
<proteinExistence type="predicted"/>
<dbReference type="AlphaFoldDB" id="A0A926HS03"/>